<dbReference type="SUPFAM" id="SSF56112">
    <property type="entry name" value="Protein kinase-like (PK-like)"/>
    <property type="match status" value="1"/>
</dbReference>
<dbReference type="PANTHER" id="PTHR44329">
    <property type="entry name" value="SERINE/THREONINE-PROTEIN KINASE TNNI3K-RELATED"/>
    <property type="match status" value="1"/>
</dbReference>
<feature type="domain" description="Protein kinase" evidence="1">
    <location>
        <begin position="99"/>
        <end position="374"/>
    </location>
</feature>
<dbReference type="PROSITE" id="PS00108">
    <property type="entry name" value="PROTEIN_KINASE_ST"/>
    <property type="match status" value="1"/>
</dbReference>
<evidence type="ECO:0000313" key="2">
    <source>
        <dbReference type="EnsemblPlants" id="Kaladp0008s0480.1.v1.1"/>
    </source>
</evidence>
<sequence>MIKESPVVEQQNVFRKPQPSMAKLVEAAQIEAKPGPIFNTELVRKQEHARSTCHHQIQTTQQHDDMHKTVQHPEEEDDVLSLLVCQAKAYGWFIDPREIEFKEQVAEGSTATVHKATWRGLEVAVKCINADLFNENENGLWFFIQELLTLSVQRHPFVLRLMGACLSPPDHGWVVTEYLKITLSEWLHGPGSRRRERLIELPQLKARLTKALEISQAMQYLHERRPMLVHRDLKPSNIFLDDSGHVRVADFGHATLVEHGEKALTGETGTYVYMAPEVFLSKPYDEKCDVFSFGVILNELMTGDYPYIDTDLGPYQIAAGVAAGELRPTLAEDGENQLGEMVDLISKCWDSDESVRPCFGTITCALKNILENLIIIEEANPVRQS</sequence>
<dbReference type="PANTHER" id="PTHR44329:SF11">
    <property type="entry name" value="OS09G0443600 PROTEIN"/>
    <property type="match status" value="1"/>
</dbReference>
<organism evidence="2 3">
    <name type="scientific">Kalanchoe fedtschenkoi</name>
    <name type="common">Lavender scallops</name>
    <name type="synonym">South American air plant</name>
    <dbReference type="NCBI Taxonomy" id="63787"/>
    <lineage>
        <taxon>Eukaryota</taxon>
        <taxon>Viridiplantae</taxon>
        <taxon>Streptophyta</taxon>
        <taxon>Embryophyta</taxon>
        <taxon>Tracheophyta</taxon>
        <taxon>Spermatophyta</taxon>
        <taxon>Magnoliopsida</taxon>
        <taxon>eudicotyledons</taxon>
        <taxon>Gunneridae</taxon>
        <taxon>Pentapetalae</taxon>
        <taxon>Saxifragales</taxon>
        <taxon>Crassulaceae</taxon>
        <taxon>Kalanchoe</taxon>
    </lineage>
</organism>
<dbReference type="InterPro" id="IPR000719">
    <property type="entry name" value="Prot_kinase_dom"/>
</dbReference>
<dbReference type="PROSITE" id="PS50011">
    <property type="entry name" value="PROTEIN_KINASE_DOM"/>
    <property type="match status" value="1"/>
</dbReference>
<dbReference type="CDD" id="cd13999">
    <property type="entry name" value="STKc_MAP3K-like"/>
    <property type="match status" value="1"/>
</dbReference>
<dbReference type="Gene3D" id="3.30.200.20">
    <property type="entry name" value="Phosphorylase Kinase, domain 1"/>
    <property type="match status" value="1"/>
</dbReference>
<dbReference type="OMA" id="KINGWFI"/>
<dbReference type="InterPro" id="IPR051681">
    <property type="entry name" value="Ser/Thr_Kinases-Pseudokinases"/>
</dbReference>
<dbReference type="EnsemblPlants" id="Kaladp0008s0480.1.v1.1">
    <property type="protein sequence ID" value="Kaladp0008s0480.1.v1.1"/>
    <property type="gene ID" value="Kaladp0008s0480.v1.1"/>
</dbReference>
<dbReference type="GO" id="GO:0005524">
    <property type="term" value="F:ATP binding"/>
    <property type="evidence" value="ECO:0007669"/>
    <property type="project" value="InterPro"/>
</dbReference>
<accession>A0A7N0RCY3</accession>
<dbReference type="Proteomes" id="UP000594263">
    <property type="component" value="Unplaced"/>
</dbReference>
<dbReference type="AlphaFoldDB" id="A0A7N0RCY3"/>
<evidence type="ECO:0000313" key="3">
    <source>
        <dbReference type="Proteomes" id="UP000594263"/>
    </source>
</evidence>
<protein>
    <recommendedName>
        <fullName evidence="1">Protein kinase domain-containing protein</fullName>
    </recommendedName>
</protein>
<reference evidence="2" key="1">
    <citation type="submission" date="2021-01" db="UniProtKB">
        <authorList>
            <consortium name="EnsemblPlants"/>
        </authorList>
    </citation>
    <scope>IDENTIFICATION</scope>
</reference>
<dbReference type="Gramene" id="Kaladp0008s0480.1.v1.1">
    <property type="protein sequence ID" value="Kaladp0008s0480.1.v1.1"/>
    <property type="gene ID" value="Kaladp0008s0480.v1.1"/>
</dbReference>
<dbReference type="InterPro" id="IPR011009">
    <property type="entry name" value="Kinase-like_dom_sf"/>
</dbReference>
<name>A0A7N0RCY3_KALFE</name>
<dbReference type="Gene3D" id="1.10.510.10">
    <property type="entry name" value="Transferase(Phosphotransferase) domain 1"/>
    <property type="match status" value="1"/>
</dbReference>
<proteinExistence type="predicted"/>
<dbReference type="InterPro" id="IPR008271">
    <property type="entry name" value="Ser/Thr_kinase_AS"/>
</dbReference>
<keyword evidence="3" id="KW-1185">Reference proteome</keyword>
<dbReference type="Pfam" id="PF00069">
    <property type="entry name" value="Pkinase"/>
    <property type="match status" value="1"/>
</dbReference>
<dbReference type="GO" id="GO:0004674">
    <property type="term" value="F:protein serine/threonine kinase activity"/>
    <property type="evidence" value="ECO:0007669"/>
    <property type="project" value="TreeGrafter"/>
</dbReference>
<evidence type="ECO:0000259" key="1">
    <source>
        <dbReference type="PROSITE" id="PS50011"/>
    </source>
</evidence>
<dbReference type="SMART" id="SM00220">
    <property type="entry name" value="S_TKc"/>
    <property type="match status" value="1"/>
</dbReference>